<dbReference type="GO" id="GO:0030354">
    <property type="term" value="F:melanin-concentrating hormone activity"/>
    <property type="evidence" value="ECO:0007669"/>
    <property type="project" value="InterPro"/>
</dbReference>
<evidence type="ECO:0000256" key="4">
    <source>
        <dbReference type="SAM" id="MobiDB-lite"/>
    </source>
</evidence>
<feature type="region of interest" description="Disordered" evidence="4">
    <location>
        <begin position="20"/>
        <end position="47"/>
    </location>
</feature>
<name>C1BM32_OSMMO</name>
<protein>
    <submittedName>
        <fullName evidence="6">Pro-MCH 1</fullName>
    </submittedName>
</protein>
<keyword evidence="2 5" id="KW-0732">Signal</keyword>
<dbReference type="PANTHER" id="PTHR12091">
    <property type="entry name" value="MELANIN-CONCENTRATING HORMONE"/>
    <property type="match status" value="1"/>
</dbReference>
<feature type="chain" id="PRO_5002905202" evidence="5">
    <location>
        <begin position="25"/>
        <end position="118"/>
    </location>
</feature>
<dbReference type="PANTHER" id="PTHR12091:SF0">
    <property type="entry name" value="PRO-MCH"/>
    <property type="match status" value="1"/>
</dbReference>
<accession>C1BM32</accession>
<proteinExistence type="evidence at transcript level"/>
<dbReference type="GO" id="GO:0045202">
    <property type="term" value="C:synapse"/>
    <property type="evidence" value="ECO:0007669"/>
    <property type="project" value="GOC"/>
</dbReference>
<dbReference type="AlphaFoldDB" id="C1BM32"/>
<evidence type="ECO:0000256" key="3">
    <source>
        <dbReference type="ARBA" id="ARBA00023320"/>
    </source>
</evidence>
<evidence type="ECO:0000256" key="2">
    <source>
        <dbReference type="ARBA" id="ARBA00022729"/>
    </source>
</evidence>
<dbReference type="PRINTS" id="PR01641">
    <property type="entry name" value="PROMCHFAMILY"/>
</dbReference>
<dbReference type="GO" id="GO:0031777">
    <property type="term" value="F:type 1 melanin-concentrating hormone receptor binding"/>
    <property type="evidence" value="ECO:0007669"/>
    <property type="project" value="TreeGrafter"/>
</dbReference>
<evidence type="ECO:0000256" key="5">
    <source>
        <dbReference type="SAM" id="SignalP"/>
    </source>
</evidence>
<evidence type="ECO:0000313" key="6">
    <source>
        <dbReference type="EMBL" id="ACO10085.1"/>
    </source>
</evidence>
<dbReference type="GO" id="GO:0007218">
    <property type="term" value="P:neuropeptide signaling pathway"/>
    <property type="evidence" value="ECO:0007669"/>
    <property type="project" value="UniProtKB-KW"/>
</dbReference>
<gene>
    <name evidence="6" type="primary">MCH1</name>
</gene>
<keyword evidence="3" id="KW-0527">Neuropeptide</keyword>
<dbReference type="Pfam" id="PF05824">
    <property type="entry name" value="Pro-MCH"/>
    <property type="match status" value="1"/>
</dbReference>
<comment type="function">
    <text evidence="1">Plays a role in skin pigmentation by antagonizing the action of melanotropin alpha. Induces melanin concentration within the melanophores. May participate in the control of the hypothalamo-pituitary adrenal gland axis by inhibiting the release of ACTH.</text>
</comment>
<evidence type="ECO:0000256" key="1">
    <source>
        <dbReference type="ARBA" id="ARBA00002122"/>
    </source>
</evidence>
<sequence length="118" mass="13165">MRLSILSVLLAVALFSECFSPSSSTPLSKTEDSGPEPDALLADDPSEDLGRLGSTRIIVVGDAGLWRGMRGLDRLPLYRQSFLERREGKDAQDPSLSVYRRDTMRCMVGRVYRPCWEA</sequence>
<organism evidence="6">
    <name type="scientific">Osmerus mordax</name>
    <name type="common">Rainbow smelt</name>
    <name type="synonym">Atherina mordax</name>
    <dbReference type="NCBI Taxonomy" id="8014"/>
    <lineage>
        <taxon>Eukaryota</taxon>
        <taxon>Metazoa</taxon>
        <taxon>Chordata</taxon>
        <taxon>Craniata</taxon>
        <taxon>Vertebrata</taxon>
        <taxon>Euteleostomi</taxon>
        <taxon>Actinopterygii</taxon>
        <taxon>Neopterygii</taxon>
        <taxon>Teleostei</taxon>
        <taxon>Stomiati</taxon>
        <taxon>Osmeriformes</taxon>
        <taxon>Osmeridae</taxon>
        <taxon>Osmerus</taxon>
    </lineage>
</organism>
<dbReference type="InterPro" id="IPR005456">
    <property type="entry name" value="Prepro-melanin_conc_hormone"/>
</dbReference>
<reference evidence="6" key="1">
    <citation type="submission" date="2009-03" db="EMBL/GenBank/DDBJ databases">
        <title>Osmerus mordax full-length cDNAs.</title>
        <authorList>
            <person name="von Schalburg K."/>
            <person name="Leong J."/>
            <person name="Cooper G."/>
            <person name="Davidson W.S."/>
            <person name="Koop B.F."/>
        </authorList>
    </citation>
    <scope>NUCLEOTIDE SEQUENCE</scope>
    <source>
        <tissue evidence="6">Brain</tissue>
    </source>
</reference>
<dbReference type="GO" id="GO:0007268">
    <property type="term" value="P:chemical synaptic transmission"/>
    <property type="evidence" value="ECO:0007669"/>
    <property type="project" value="InterPro"/>
</dbReference>
<feature type="signal peptide" evidence="5">
    <location>
        <begin position="1"/>
        <end position="24"/>
    </location>
</feature>
<dbReference type="EMBL" id="BT075661">
    <property type="protein sequence ID" value="ACO10085.1"/>
    <property type="molecule type" value="mRNA"/>
</dbReference>